<dbReference type="SUPFAM" id="SSF51215">
    <property type="entry name" value="Regulatory protein AraC"/>
    <property type="match status" value="1"/>
</dbReference>
<dbReference type="InterPro" id="IPR037923">
    <property type="entry name" value="HTH-like"/>
</dbReference>
<dbReference type="AlphaFoldDB" id="A0A455T3Y6"/>
<name>A0A455T3Y6_9CHLR</name>
<gene>
    <name evidence="3" type="ORF">KTA_02930</name>
</gene>
<reference evidence="3" key="1">
    <citation type="submission" date="2018-12" db="EMBL/GenBank/DDBJ databases">
        <title>Novel natural products biosynthetic potential of the class Ktedonobacteria.</title>
        <authorList>
            <person name="Zheng Y."/>
            <person name="Saitou A."/>
            <person name="Wang C.M."/>
            <person name="Toyoda A."/>
            <person name="Minakuchi Y."/>
            <person name="Sekiguchi Y."/>
            <person name="Ueda K."/>
            <person name="Takano H."/>
            <person name="Sakai Y."/>
            <person name="Yokota A."/>
            <person name="Yabe S."/>
        </authorList>
    </citation>
    <scope>NUCLEOTIDE SEQUENCE</scope>
    <source>
        <strain evidence="3">A3-2</strain>
    </source>
</reference>
<dbReference type="EMBL" id="AP019377">
    <property type="protein sequence ID" value="BBH92094.1"/>
    <property type="molecule type" value="Genomic_DNA"/>
</dbReference>
<evidence type="ECO:0000256" key="1">
    <source>
        <dbReference type="ARBA" id="ARBA00023125"/>
    </source>
</evidence>
<keyword evidence="1" id="KW-0238">DNA-binding</keyword>
<dbReference type="Pfam" id="PF02311">
    <property type="entry name" value="AraC_binding"/>
    <property type="match status" value="1"/>
</dbReference>
<protein>
    <recommendedName>
        <fullName evidence="2">AraC-type arabinose-binding/dimerisation domain-containing protein</fullName>
    </recommendedName>
</protein>
<sequence length="74" mass="8123">MDERQHLRETASFWRDSDLGDLEVLHASYLTHAFAPHRHASFVLSIIDQGAGALWYRGAIHLAPAGSQGLAEPG</sequence>
<organism evidence="3">
    <name type="scientific">Thermogemmatispora argillosa</name>
    <dbReference type="NCBI Taxonomy" id="2045280"/>
    <lineage>
        <taxon>Bacteria</taxon>
        <taxon>Bacillati</taxon>
        <taxon>Chloroflexota</taxon>
        <taxon>Ktedonobacteria</taxon>
        <taxon>Thermogemmatisporales</taxon>
        <taxon>Thermogemmatisporaceae</taxon>
        <taxon>Thermogemmatispora</taxon>
    </lineage>
</organism>
<proteinExistence type="predicted"/>
<feature type="domain" description="AraC-type arabinose-binding/dimerisation" evidence="2">
    <location>
        <begin position="20"/>
        <end position="67"/>
    </location>
</feature>
<dbReference type="GO" id="GO:0006355">
    <property type="term" value="P:regulation of DNA-templated transcription"/>
    <property type="evidence" value="ECO:0007669"/>
    <property type="project" value="InterPro"/>
</dbReference>
<evidence type="ECO:0000259" key="2">
    <source>
        <dbReference type="Pfam" id="PF02311"/>
    </source>
</evidence>
<evidence type="ECO:0000313" key="3">
    <source>
        <dbReference type="EMBL" id="BBH92094.1"/>
    </source>
</evidence>
<dbReference type="GO" id="GO:0003677">
    <property type="term" value="F:DNA binding"/>
    <property type="evidence" value="ECO:0007669"/>
    <property type="project" value="UniProtKB-KW"/>
</dbReference>
<accession>A0A455T3Y6</accession>
<dbReference type="InterPro" id="IPR003313">
    <property type="entry name" value="AraC-bd"/>
</dbReference>